<evidence type="ECO:0000313" key="1">
    <source>
        <dbReference type="EMBL" id="DAG06050.1"/>
    </source>
</evidence>
<protein>
    <submittedName>
        <fullName evidence="1">Uncharacterized protein</fullName>
    </submittedName>
</protein>
<dbReference type="EMBL" id="BK016265">
    <property type="protein sequence ID" value="DAG06050.1"/>
    <property type="molecule type" value="Genomic_DNA"/>
</dbReference>
<reference evidence="1" key="1">
    <citation type="journal article" date="2021" name="Proc. Natl. Acad. Sci. U.S.A.">
        <title>A Catalog of Tens of Thousands of Viruses from Human Metagenomes Reveals Hidden Associations with Chronic Diseases.</title>
        <authorList>
            <person name="Tisza M.J."/>
            <person name="Buck C.B."/>
        </authorList>
    </citation>
    <scope>NUCLEOTIDE SEQUENCE</scope>
    <source>
        <strain evidence="1">CtkfK18</strain>
    </source>
</reference>
<accession>A0A8S5VGZ7</accession>
<organism evidence="1">
    <name type="scientific">Myoviridae sp. ctkfK18</name>
    <dbReference type="NCBI Taxonomy" id="2825165"/>
    <lineage>
        <taxon>Viruses</taxon>
        <taxon>Duplodnaviria</taxon>
        <taxon>Heunggongvirae</taxon>
        <taxon>Uroviricota</taxon>
        <taxon>Caudoviricetes</taxon>
    </lineage>
</organism>
<proteinExistence type="predicted"/>
<name>A0A8S5VGZ7_9CAUD</name>
<sequence>MKFERNVPEIEKLYSKFVNAFQRTGFLNNDLFNMNRDIKDYLFEDVLIDPYTSNKYEEVLIAYKEIPYNERILQNIVMIKKQNENALDIPANMDICASLDIMNVRLYKCIFSKPPIDLNMEKGIEIQEVIEKIEYLRKRGYKIIESVEKFYKSQAKKHKYNVERIIKQSIIEESIADSSVILVIPIPEKNGSYNINGQIRQPFMTEAFYYERAIYGYTPFTFKDRKGKNRNKVRKQTAYFIHDIYTKDGYNKPIFHLKFYAKYFVNALAVFEEKEAEDIVKQIMELDISDEVKDITLNTYECYLMDQEMRKKSGDAIPNIYQWIERSHDVGFNKKRDKMIASGEIDEFLDNSELPEESEDEIFAKNNSFRLDRRMINANTVIKLIAGYSKKHFYALYPHLGEELLRISDTNKSVKEKTSDNTVKYSKAFIKPMSLEIYKTIASNSALFNTFNNTNCFDYNACLQYNKYRYLADTNPNSKDGRDASDALPHERFLKWGVDYGFVDAVTVKSEKSSGTQALVTGLQIHANRIYKKR</sequence>